<keyword evidence="2" id="KW-0067">ATP-binding</keyword>
<dbReference type="SMART" id="SM00421">
    <property type="entry name" value="HTH_LUXR"/>
    <property type="match status" value="1"/>
</dbReference>
<reference evidence="5" key="1">
    <citation type="submission" date="2023-07" db="EMBL/GenBank/DDBJ databases">
        <title>30 novel species of actinomycetes from the DSMZ collection.</title>
        <authorList>
            <person name="Nouioui I."/>
        </authorList>
    </citation>
    <scope>NUCLEOTIDE SEQUENCE [LARGE SCALE GENOMIC DNA]</scope>
    <source>
        <strain evidence="5">DSM 45834</strain>
    </source>
</reference>
<sequence>MRWPAPTIEVLDDAAAAARAGTPTVLAIEGRAGFGKSALLHAAIARLDGFHTLRAYGEQSAQDERFQLLQEWHAETGSVQPRNMMQAMRLLGQVVDNRQLTGPVALVVDDLQWIDPESVDTLTALVERAAGDRLLVLVAHRPLGRRHPAWRRLGAPTVHLDGLDIDGSTALVASVHPDAPVHLAEQLRAHTGGSPLHMRALLQEHSSQTLAALAARGELPAPADLAAAVHARLAELAPDAARLLHALAVLGDTFTDVPTAAAVGGVTDADTAVEVLADEDLLQLDRTSAVPRIRIVHAVLRAAAYETIPVSARRGLHRAAAARLTGAGDRLRHRLAAAPGPDEGLAVDLDRHADDRHNRGLFREAARYRRLAAGATMAVAARERRLLDAEIEAIIACDFDEVSVTELDEHASAHRRFVHALWLSATRRWVRAGRVLDALDPDDLDPINAYRARVIHGWTTFASGRTPAHALAPLQAAAAAPVQDGAFRRVFQMTYGQVKQAGAGRDDPVWGVDDLKGVDRAALAASPEGLARLSWRGAVLAVSGSTAAAIGDLTVVTQRLDEGAADLDDGVFHAFLGFAQWCSGEWRRASISIGLALAAGPRQVPPHPIVLAIAPLAAVVTGDDPRPSLARSRDARLAGPIPGAIYTGDVAEIAALAFTGTPQDRHDWRTRRTADFGAPTLPTTRRAPSLWLMAMGLGAAWAGDADATDAWADALAAQQKGEWQANAADWLRARAGRLRGHFASVSALAQAGLPGLDSFAALARIDAARQTADAEVRKQAALALTRLDAGRYTTILLPQATVPDDPLAPLSDREREVAKLLLEGLSYAQIAKELFVTRSTVNFHLSKVYAKTNTSSRHQFVQLLRPVRA</sequence>
<evidence type="ECO:0000256" key="1">
    <source>
        <dbReference type="ARBA" id="ARBA00022741"/>
    </source>
</evidence>
<comment type="caution">
    <text evidence="4">The sequence shown here is derived from an EMBL/GenBank/DDBJ whole genome shotgun (WGS) entry which is preliminary data.</text>
</comment>
<gene>
    <name evidence="4" type="ORF">RM445_27805</name>
</gene>
<keyword evidence="5" id="KW-1185">Reference proteome</keyword>
<name>A0ABU2NIC9_9PSEU</name>
<dbReference type="PANTHER" id="PTHR16305:SF35">
    <property type="entry name" value="TRANSCRIPTIONAL ACTIVATOR DOMAIN"/>
    <property type="match status" value="1"/>
</dbReference>
<dbReference type="EMBL" id="JAVREJ010000029">
    <property type="protein sequence ID" value="MDT0353322.1"/>
    <property type="molecule type" value="Genomic_DNA"/>
</dbReference>
<dbReference type="Proteomes" id="UP001183202">
    <property type="component" value="Unassembled WGS sequence"/>
</dbReference>
<dbReference type="PROSITE" id="PS50043">
    <property type="entry name" value="HTH_LUXR_2"/>
    <property type="match status" value="1"/>
</dbReference>
<dbReference type="InterPro" id="IPR000792">
    <property type="entry name" value="Tscrpt_reg_LuxR_C"/>
</dbReference>
<dbReference type="InterPro" id="IPR027417">
    <property type="entry name" value="P-loop_NTPase"/>
</dbReference>
<keyword evidence="1" id="KW-0547">Nucleotide-binding</keyword>
<dbReference type="Pfam" id="PF13191">
    <property type="entry name" value="AAA_16"/>
    <property type="match status" value="1"/>
</dbReference>
<evidence type="ECO:0000313" key="4">
    <source>
        <dbReference type="EMBL" id="MDT0353322.1"/>
    </source>
</evidence>
<dbReference type="Gene3D" id="1.10.10.10">
    <property type="entry name" value="Winged helix-like DNA-binding domain superfamily/Winged helix DNA-binding domain"/>
    <property type="match status" value="1"/>
</dbReference>
<proteinExistence type="predicted"/>
<protein>
    <submittedName>
        <fullName evidence="4">LuxR C-terminal-related transcriptional regulator</fullName>
    </submittedName>
</protein>
<dbReference type="PANTHER" id="PTHR16305">
    <property type="entry name" value="TESTICULAR SOLUBLE ADENYLYL CYCLASE"/>
    <property type="match status" value="1"/>
</dbReference>
<evidence type="ECO:0000313" key="5">
    <source>
        <dbReference type="Proteomes" id="UP001183202"/>
    </source>
</evidence>
<dbReference type="SUPFAM" id="SSF46894">
    <property type="entry name" value="C-terminal effector domain of the bipartite response regulators"/>
    <property type="match status" value="1"/>
</dbReference>
<evidence type="ECO:0000259" key="3">
    <source>
        <dbReference type="PROSITE" id="PS50043"/>
    </source>
</evidence>
<dbReference type="PRINTS" id="PR00038">
    <property type="entry name" value="HTHLUXR"/>
</dbReference>
<feature type="domain" description="HTH luxR-type" evidence="3">
    <location>
        <begin position="803"/>
        <end position="868"/>
    </location>
</feature>
<dbReference type="Pfam" id="PF00196">
    <property type="entry name" value="GerE"/>
    <property type="match status" value="1"/>
</dbReference>
<dbReference type="RefSeq" id="WP_311559834.1">
    <property type="nucleotide sequence ID" value="NZ_JAVREJ010000029.1"/>
</dbReference>
<dbReference type="CDD" id="cd06170">
    <property type="entry name" value="LuxR_C_like"/>
    <property type="match status" value="1"/>
</dbReference>
<dbReference type="SUPFAM" id="SSF52540">
    <property type="entry name" value="P-loop containing nucleoside triphosphate hydrolases"/>
    <property type="match status" value="1"/>
</dbReference>
<dbReference type="InterPro" id="IPR016032">
    <property type="entry name" value="Sig_transdc_resp-reg_C-effctor"/>
</dbReference>
<dbReference type="InterPro" id="IPR041664">
    <property type="entry name" value="AAA_16"/>
</dbReference>
<dbReference type="InterPro" id="IPR036388">
    <property type="entry name" value="WH-like_DNA-bd_sf"/>
</dbReference>
<accession>A0ABU2NIC9</accession>
<organism evidence="4 5">
    <name type="scientific">Pseudonocardia charpentierae</name>
    <dbReference type="NCBI Taxonomy" id="3075545"/>
    <lineage>
        <taxon>Bacteria</taxon>
        <taxon>Bacillati</taxon>
        <taxon>Actinomycetota</taxon>
        <taxon>Actinomycetes</taxon>
        <taxon>Pseudonocardiales</taxon>
        <taxon>Pseudonocardiaceae</taxon>
        <taxon>Pseudonocardia</taxon>
    </lineage>
</organism>
<evidence type="ECO:0000256" key="2">
    <source>
        <dbReference type="ARBA" id="ARBA00022840"/>
    </source>
</evidence>